<keyword evidence="4" id="KW-1185">Reference proteome</keyword>
<evidence type="ECO:0000313" key="4">
    <source>
        <dbReference type="Proteomes" id="UP001589718"/>
    </source>
</evidence>
<dbReference type="EMBL" id="JBHMCR010000006">
    <property type="protein sequence ID" value="MFB9521121.1"/>
    <property type="molecule type" value="Genomic_DNA"/>
</dbReference>
<feature type="transmembrane region" description="Helical" evidence="2">
    <location>
        <begin position="66"/>
        <end position="85"/>
    </location>
</feature>
<dbReference type="RefSeq" id="WP_345223065.1">
    <property type="nucleotide sequence ID" value="NZ_BAAAXE010000013.1"/>
</dbReference>
<dbReference type="Proteomes" id="UP001589718">
    <property type="component" value="Unassembled WGS sequence"/>
</dbReference>
<feature type="region of interest" description="Disordered" evidence="1">
    <location>
        <begin position="205"/>
        <end position="240"/>
    </location>
</feature>
<keyword evidence="2" id="KW-0812">Transmembrane</keyword>
<evidence type="ECO:0000256" key="1">
    <source>
        <dbReference type="SAM" id="MobiDB-lite"/>
    </source>
</evidence>
<comment type="caution">
    <text evidence="3">The sequence shown here is derived from an EMBL/GenBank/DDBJ whole genome shotgun (WGS) entry which is preliminary data.</text>
</comment>
<feature type="transmembrane region" description="Helical" evidence="2">
    <location>
        <begin position="144"/>
        <end position="162"/>
    </location>
</feature>
<gene>
    <name evidence="3" type="ORF">ACFFTU_14290</name>
</gene>
<sequence>MATLAPASLPLVAVLGGDGLRAAFDFTTGALALVALTASVAWGLLATDRLLLRPRHRLVAQGVHRFTAIASLCFLLLHLTVKVVLGHTTLLAALVPFSGGSSATAVLVGFGSLAGLLMVSAATTGALRSAFAVPGRVLPGRWRALHMLAYPAWCSALLHGLFTGRPAAGWIVVLYGLCLAAVSAVLGLRLLPERIKRRIVAGALGPPPQRRSMPHLPRARSPRAALSQPRHARTPTGDHS</sequence>
<accession>A0ABV5PD35</accession>
<feature type="transmembrane region" description="Helical" evidence="2">
    <location>
        <begin position="168"/>
        <end position="188"/>
    </location>
</feature>
<proteinExistence type="predicted"/>
<feature type="transmembrane region" description="Helical" evidence="2">
    <location>
        <begin position="26"/>
        <end position="45"/>
    </location>
</feature>
<protein>
    <submittedName>
        <fullName evidence="3">Uncharacterized protein</fullName>
    </submittedName>
</protein>
<name>A0ABV5PD35_STRCM</name>
<organism evidence="3 4">
    <name type="scientific">Streptomyces cremeus</name>
    <dbReference type="NCBI Taxonomy" id="66881"/>
    <lineage>
        <taxon>Bacteria</taxon>
        <taxon>Bacillati</taxon>
        <taxon>Actinomycetota</taxon>
        <taxon>Actinomycetes</taxon>
        <taxon>Kitasatosporales</taxon>
        <taxon>Streptomycetaceae</taxon>
        <taxon>Streptomyces</taxon>
    </lineage>
</organism>
<feature type="transmembrane region" description="Helical" evidence="2">
    <location>
        <begin position="105"/>
        <end position="123"/>
    </location>
</feature>
<evidence type="ECO:0000313" key="3">
    <source>
        <dbReference type="EMBL" id="MFB9521121.1"/>
    </source>
</evidence>
<evidence type="ECO:0000256" key="2">
    <source>
        <dbReference type="SAM" id="Phobius"/>
    </source>
</evidence>
<keyword evidence="2" id="KW-0472">Membrane</keyword>
<reference evidence="3 4" key="1">
    <citation type="submission" date="2024-09" db="EMBL/GenBank/DDBJ databases">
        <authorList>
            <person name="Sun Q."/>
            <person name="Mori K."/>
        </authorList>
    </citation>
    <scope>NUCLEOTIDE SEQUENCE [LARGE SCALE GENOMIC DNA]</scope>
    <source>
        <strain evidence="3 4">JCM 4362</strain>
    </source>
</reference>
<keyword evidence="2" id="KW-1133">Transmembrane helix</keyword>